<feature type="compositionally biased region" description="Low complexity" evidence="1">
    <location>
        <begin position="112"/>
        <end position="140"/>
    </location>
</feature>
<protein>
    <recommendedName>
        <fullName evidence="2">AP2-coincident C-terminal domain-containing protein</fullName>
    </recommendedName>
</protein>
<feature type="compositionally biased region" description="Low complexity" evidence="1">
    <location>
        <begin position="894"/>
        <end position="909"/>
    </location>
</feature>
<dbReference type="Proteomes" id="UP000030754">
    <property type="component" value="Unassembled WGS sequence"/>
</dbReference>
<dbReference type="RefSeq" id="XP_013437639.1">
    <property type="nucleotide sequence ID" value="XM_013582185.1"/>
</dbReference>
<name>U6MY60_9EIME</name>
<feature type="region of interest" description="Disordered" evidence="1">
    <location>
        <begin position="495"/>
        <end position="549"/>
    </location>
</feature>
<evidence type="ECO:0000313" key="4">
    <source>
        <dbReference type="Proteomes" id="UP000030754"/>
    </source>
</evidence>
<reference evidence="3" key="2">
    <citation type="submission" date="2013-10" db="EMBL/GenBank/DDBJ databases">
        <authorList>
            <person name="Aslett M."/>
        </authorList>
    </citation>
    <scope>NUCLEOTIDE SEQUENCE [LARGE SCALE GENOMIC DNA]</scope>
    <source>
        <strain evidence="3">Houghton</strain>
    </source>
</reference>
<sequence length="937" mass="97084">MASPAAAAAAAAAAVAAAGAAEEVGRREASKPPRDEEGGALEGSAANPGMAPEAEDPAKPASPPGLSLSALGMQLSAPLDGRGAAPQRAASRSPSSAASGTPGVCGNDGCSGLAAQQQQQQEQGLPAAAAAAAAAAAGGLREASVGDGAAARVEANSPLGSTTSVRSEDRSSTECGELLLAAVAAPAAAAGSSRDAAAEACERTPGPHEGSPCADTEGGRRMRPPRRAAAAAASGRRQSEEDMGPPLSMRPSVGSRVVTRLPGVKYCHSRNAWIARWSEEGQERWKTFSVKACKGFTEARMQAVQFRWEKVRLKYAKLMKQATPQPGLISCTPSEGSPPEPLEMDAEAAELAAALQMYGNSGQVRMPRSESAAVVAAAATPHTGRSLSPASSLRAAAATEAKPRQTTRQKRQGSAIGAPKLSADEPSRPAHGRGSGGKKSCKSPLQQQQLQLQEEQLQQREQLAGAADQLSASQWALLQQHLQLQSACCGSSNSSVSLSSASRVDGGDLGGELPSSSLKNTAQRAEGTSSPIPVKSDPASREGADAATMEPSLRTQLFLRLAKRLQQSKKQQDTAVLLQALKSLILQRRQTHQEQEHSSQLPLQQLQQTKPQQSSLRSSIDLESELLRLLANSTGLLGAAGRNTGGGAPSPTESATLHSGQNLDGRDAKDLTGPPSSWDPLDEYGLTDSVNSLGRVFTDGSRPASVASGAAADAAAGHAVCLGAPQWASSSVNGSERPMEPVSGAHSWGAAGQGAIVSVPSVAAASTGSTPFSMRDYLEGESPDEAVDLQPWRRAVCVILEDVLENCVLEVGSQQRQGSSLSQERLQFAPMVGRLKALAARSCSKAELRPFLRLFSRSIRLGVVPSKQSEDVQQLILDALGALDDVMAASRASQTQQQQQQQQQQQAQQLSMARGLQAEPSETLSPFALLQAGSGFS</sequence>
<feature type="compositionally biased region" description="Low complexity" evidence="1">
    <location>
        <begin position="81"/>
        <end position="102"/>
    </location>
</feature>
<feature type="compositionally biased region" description="Polar residues" evidence="1">
    <location>
        <begin position="514"/>
        <end position="531"/>
    </location>
</feature>
<dbReference type="OrthoDB" id="349269at2759"/>
<dbReference type="GeneID" id="25476560"/>
<feature type="region of interest" description="Disordered" evidence="1">
    <location>
        <begin position="12"/>
        <end position="172"/>
    </location>
</feature>
<feature type="domain" description="AP2-coincident C-terminal" evidence="2">
    <location>
        <begin position="793"/>
        <end position="880"/>
    </location>
</feature>
<dbReference type="InterPro" id="IPR051647">
    <property type="entry name" value="Mediator_comp_sub12"/>
</dbReference>
<dbReference type="InterPro" id="IPR028078">
    <property type="entry name" value="ACDC"/>
</dbReference>
<feature type="compositionally biased region" description="Low complexity" evidence="1">
    <location>
        <begin position="598"/>
        <end position="616"/>
    </location>
</feature>
<dbReference type="Gene3D" id="1.20.5.2050">
    <property type="match status" value="1"/>
</dbReference>
<feature type="region of interest" description="Disordered" evidence="1">
    <location>
        <begin position="376"/>
        <end position="451"/>
    </location>
</feature>
<dbReference type="PANTHER" id="PTHR46007">
    <property type="entry name" value="MEDIATOR OF RNA POLYMERASE II TRANSCRIPTION SUBUNIT 12"/>
    <property type="match status" value="1"/>
</dbReference>
<feature type="region of interest" description="Disordered" evidence="1">
    <location>
        <begin position="195"/>
        <end position="253"/>
    </location>
</feature>
<dbReference type="VEuPathDB" id="ToxoDB:ENH_00064230"/>
<feature type="compositionally biased region" description="Basic and acidic residues" evidence="1">
    <location>
        <begin position="23"/>
        <end position="37"/>
    </location>
</feature>
<proteinExistence type="predicted"/>
<keyword evidence="4" id="KW-1185">Reference proteome</keyword>
<feature type="compositionally biased region" description="Low complexity" evidence="1">
    <location>
        <begin position="227"/>
        <end position="236"/>
    </location>
</feature>
<dbReference type="Pfam" id="PF14733">
    <property type="entry name" value="ACDC"/>
    <property type="match status" value="1"/>
</dbReference>
<evidence type="ECO:0000313" key="3">
    <source>
        <dbReference type="EMBL" id="CDJ69172.1"/>
    </source>
</evidence>
<feature type="region of interest" description="Disordered" evidence="1">
    <location>
        <begin position="891"/>
        <end position="937"/>
    </location>
</feature>
<feature type="region of interest" description="Disordered" evidence="1">
    <location>
        <begin position="591"/>
        <end position="618"/>
    </location>
</feature>
<reference evidence="3" key="1">
    <citation type="submission" date="2013-10" db="EMBL/GenBank/DDBJ databases">
        <title>Genomic analysis of the causative agents of coccidiosis in chickens.</title>
        <authorList>
            <person name="Reid A.J."/>
            <person name="Blake D."/>
            <person name="Billington K."/>
            <person name="Browne H."/>
            <person name="Dunn M."/>
            <person name="Hung S."/>
            <person name="Kawahara F."/>
            <person name="Miranda-Saavedra D."/>
            <person name="Mourier T."/>
            <person name="Nagra H."/>
            <person name="Otto T.D."/>
            <person name="Rawlings N."/>
            <person name="Sanchez A."/>
            <person name="Sanders M."/>
            <person name="Subramaniam C."/>
            <person name="Tay Y."/>
            <person name="Dear P."/>
            <person name="Doerig C."/>
            <person name="Gruber A."/>
            <person name="Parkinson J."/>
            <person name="Shirley M."/>
            <person name="Wan K.L."/>
            <person name="Berriman M."/>
            <person name="Tomley F."/>
            <person name="Pain A."/>
        </authorList>
    </citation>
    <scope>NUCLEOTIDE SEQUENCE [LARGE SCALE GENOMIC DNA]</scope>
    <source>
        <strain evidence="3">Houghton</strain>
    </source>
</reference>
<feature type="compositionally biased region" description="Polar residues" evidence="1">
    <location>
        <begin position="651"/>
        <end position="662"/>
    </location>
</feature>
<feature type="compositionally biased region" description="Low complexity" evidence="1">
    <location>
        <begin position="376"/>
        <end position="398"/>
    </location>
</feature>
<dbReference type="GO" id="GO:0003713">
    <property type="term" value="F:transcription coactivator activity"/>
    <property type="evidence" value="ECO:0007669"/>
    <property type="project" value="TreeGrafter"/>
</dbReference>
<dbReference type="GO" id="GO:0045944">
    <property type="term" value="P:positive regulation of transcription by RNA polymerase II"/>
    <property type="evidence" value="ECO:0007669"/>
    <property type="project" value="TreeGrafter"/>
</dbReference>
<feature type="region of interest" description="Disordered" evidence="1">
    <location>
        <begin position="640"/>
        <end position="684"/>
    </location>
</feature>
<dbReference type="PANTHER" id="PTHR46007:SF11">
    <property type="entry name" value="MEDIATOR OF RNA POLYMERASE II TRANSCRIPTION SUBUNIT 12"/>
    <property type="match status" value="1"/>
</dbReference>
<feature type="compositionally biased region" description="Low complexity" evidence="1">
    <location>
        <begin position="442"/>
        <end position="451"/>
    </location>
</feature>
<dbReference type="EMBL" id="HG725670">
    <property type="protein sequence ID" value="CDJ69172.1"/>
    <property type="molecule type" value="Genomic_DNA"/>
</dbReference>
<organism evidence="3 4">
    <name type="scientific">Eimeria necatrix</name>
    <dbReference type="NCBI Taxonomy" id="51315"/>
    <lineage>
        <taxon>Eukaryota</taxon>
        <taxon>Sar</taxon>
        <taxon>Alveolata</taxon>
        <taxon>Apicomplexa</taxon>
        <taxon>Conoidasida</taxon>
        <taxon>Coccidia</taxon>
        <taxon>Eucoccidiorida</taxon>
        <taxon>Eimeriorina</taxon>
        <taxon>Eimeriidae</taxon>
        <taxon>Eimeria</taxon>
    </lineage>
</organism>
<feature type="compositionally biased region" description="Basic and acidic residues" evidence="1">
    <location>
        <begin position="196"/>
        <end position="206"/>
    </location>
</feature>
<feature type="compositionally biased region" description="Low complexity" evidence="1">
    <location>
        <begin position="12"/>
        <end position="22"/>
    </location>
</feature>
<gene>
    <name evidence="3" type="ORF">ENH_00064230</name>
</gene>
<dbReference type="GO" id="GO:0016592">
    <property type="term" value="C:mediator complex"/>
    <property type="evidence" value="ECO:0007669"/>
    <property type="project" value="TreeGrafter"/>
</dbReference>
<evidence type="ECO:0000256" key="1">
    <source>
        <dbReference type="SAM" id="MobiDB-lite"/>
    </source>
</evidence>
<accession>U6MY60</accession>
<dbReference type="AlphaFoldDB" id="U6MY60"/>
<evidence type="ECO:0000259" key="2">
    <source>
        <dbReference type="Pfam" id="PF14733"/>
    </source>
</evidence>